<reference evidence="2" key="1">
    <citation type="submission" date="2016-10" db="EMBL/GenBank/DDBJ databases">
        <authorList>
            <person name="Varghese N."/>
            <person name="Submissions S."/>
        </authorList>
    </citation>
    <scope>NUCLEOTIDE SEQUENCE [LARGE SCALE GENOMIC DNA]</scope>
    <source>
        <strain evidence="2">DSM 3669</strain>
    </source>
</reference>
<dbReference type="Gene3D" id="3.40.50.11900">
    <property type="match status" value="1"/>
</dbReference>
<keyword evidence="1" id="KW-0808">Transferase</keyword>
<dbReference type="GO" id="GO:0016301">
    <property type="term" value="F:kinase activity"/>
    <property type="evidence" value="ECO:0007669"/>
    <property type="project" value="UniProtKB-KW"/>
</dbReference>
<gene>
    <name evidence="1" type="ORF">SAMN05660706_10211</name>
</gene>
<dbReference type="RefSeq" id="WP_092481694.1">
    <property type="nucleotide sequence ID" value="NZ_FOYM01000002.1"/>
</dbReference>
<protein>
    <submittedName>
        <fullName evidence="1">Predicted nucleotide-binding protein, sugar kinase/HSP70/actin superfamily</fullName>
    </submittedName>
</protein>
<keyword evidence="1" id="KW-0418">Kinase</keyword>
<sequence>MKVVYPHMGHMWICVKAMLEYLGVEVVVPPPSSKKTLQLGVKHGPEFACMPLKLNLGNFIEAAEMGADTMVMAGGCGPCRFGYYAQVEHAILQDLGYRYNLIVLEPPQKHIGELLGKIKYITGNSSWRRVIKGIQFGYRKAKAMDEVERMAHYSRPRERQTGDTDRALQAALREIVHAATPDELPQAREKAVAIMGGVAVDSHRPVVRIGLVGEIYTLLEPFTNLDIERKLGGMGVEVDRSIYLSEWINEHLFMGLVKNMRTNKLAKQKALKYLKHFVGGHGLETVGNTILYAEQGFDGVIQLLPFTCMPEIVAQSILPKISADLGIPTMTLIVDEQSGDAGIVTRLEAFVDLLARKKQAAGGLAGNVLLSGY</sequence>
<dbReference type="AlphaFoldDB" id="A0A1I6CTQ7"/>
<dbReference type="OrthoDB" id="9780120at2"/>
<proteinExistence type="predicted"/>
<evidence type="ECO:0000313" key="1">
    <source>
        <dbReference type="EMBL" id="SFQ96487.1"/>
    </source>
</evidence>
<dbReference type="InterPro" id="IPR051805">
    <property type="entry name" value="Dehydratase_Activator_Redct"/>
</dbReference>
<dbReference type="STRING" id="39060.SAMN05660706_10211"/>
<dbReference type="PANTHER" id="PTHR32329">
    <property type="entry name" value="BIFUNCTIONAL PROTEIN [INCLUDES 2-HYDROXYACYL-COA DEHYDRATASE (N-TER) AND ITS ACTIVATOR DOMAIN (C_TERM)-RELATED"/>
    <property type="match status" value="1"/>
</dbReference>
<organism evidence="1 2">
    <name type="scientific">Desulfoscipio geothermicus DSM 3669</name>
    <dbReference type="NCBI Taxonomy" id="1121426"/>
    <lineage>
        <taxon>Bacteria</taxon>
        <taxon>Bacillati</taxon>
        <taxon>Bacillota</taxon>
        <taxon>Clostridia</taxon>
        <taxon>Eubacteriales</taxon>
        <taxon>Desulfallaceae</taxon>
        <taxon>Desulfoscipio</taxon>
    </lineage>
</organism>
<dbReference type="Proteomes" id="UP000199584">
    <property type="component" value="Unassembled WGS sequence"/>
</dbReference>
<keyword evidence="2" id="KW-1185">Reference proteome</keyword>
<name>A0A1I6CTQ7_9FIRM</name>
<evidence type="ECO:0000313" key="2">
    <source>
        <dbReference type="Proteomes" id="UP000199584"/>
    </source>
</evidence>
<dbReference type="EMBL" id="FOYM01000002">
    <property type="protein sequence ID" value="SFQ96487.1"/>
    <property type="molecule type" value="Genomic_DNA"/>
</dbReference>
<accession>A0A1I6CTQ7</accession>
<dbReference type="PANTHER" id="PTHR32329:SF2">
    <property type="entry name" value="BIFUNCTIONAL PROTEIN [INCLUDES 2-HYDROXYACYL-COA DEHYDRATASE (N-TER) AND ITS ACTIVATOR DOMAIN (C_TERM)"/>
    <property type="match status" value="1"/>
</dbReference>